<keyword evidence="1" id="KW-0472">Membrane</keyword>
<feature type="domain" description="LysM" evidence="2">
    <location>
        <begin position="37"/>
        <end position="88"/>
    </location>
</feature>
<sequence length="106" mass="12007">MKKLWSRYSYVMILVGLSLAGIIIFSFVFPTSTEDYLKITVSDGDTLWNLSEEYAGYHRLSNPDFIAWVEQYNGISGERIYAGQEIMIPVKDSAVEIDEISNLASN</sequence>
<keyword evidence="1" id="KW-1133">Transmembrane helix</keyword>
<dbReference type="EMBL" id="JACHGK010000002">
    <property type="protein sequence ID" value="MBB6444171.1"/>
    <property type="molecule type" value="Genomic_DNA"/>
</dbReference>
<keyword evidence="4" id="KW-1185">Reference proteome</keyword>
<evidence type="ECO:0000259" key="2">
    <source>
        <dbReference type="PROSITE" id="PS51782"/>
    </source>
</evidence>
<keyword evidence="1" id="KW-0812">Transmembrane</keyword>
<dbReference type="InterPro" id="IPR036779">
    <property type="entry name" value="LysM_dom_sf"/>
</dbReference>
<accession>A0A7X0HRE8</accession>
<dbReference type="Pfam" id="PF01476">
    <property type="entry name" value="LysM"/>
    <property type="match status" value="1"/>
</dbReference>
<feature type="transmembrane region" description="Helical" evidence="1">
    <location>
        <begin position="7"/>
        <end position="29"/>
    </location>
</feature>
<dbReference type="RefSeq" id="WP_184522984.1">
    <property type="nucleotide sequence ID" value="NZ_JACHGK010000002.1"/>
</dbReference>
<name>A0A7X0HRE8_9BACI</name>
<evidence type="ECO:0000256" key="1">
    <source>
        <dbReference type="SAM" id="Phobius"/>
    </source>
</evidence>
<reference evidence="3 4" key="1">
    <citation type="submission" date="2020-08" db="EMBL/GenBank/DDBJ databases">
        <title>Genomic Encyclopedia of Type Strains, Phase IV (KMG-IV): sequencing the most valuable type-strain genomes for metagenomic binning, comparative biology and taxonomic classification.</title>
        <authorList>
            <person name="Goeker M."/>
        </authorList>
    </citation>
    <scope>NUCLEOTIDE SEQUENCE [LARGE SCALE GENOMIC DNA]</scope>
    <source>
        <strain evidence="3 4">DSM 5391</strain>
    </source>
</reference>
<gene>
    <name evidence="3" type="ORF">HNR53_000779</name>
</gene>
<dbReference type="Proteomes" id="UP000531594">
    <property type="component" value="Unassembled WGS sequence"/>
</dbReference>
<organism evidence="3 4">
    <name type="scientific">Bacillus benzoevorans</name>
    <dbReference type="NCBI Taxonomy" id="1456"/>
    <lineage>
        <taxon>Bacteria</taxon>
        <taxon>Bacillati</taxon>
        <taxon>Bacillota</taxon>
        <taxon>Bacilli</taxon>
        <taxon>Bacillales</taxon>
        <taxon>Bacillaceae</taxon>
        <taxon>Bacillus</taxon>
    </lineage>
</organism>
<proteinExistence type="predicted"/>
<dbReference type="PROSITE" id="PS51782">
    <property type="entry name" value="LYSM"/>
    <property type="match status" value="1"/>
</dbReference>
<protein>
    <submittedName>
        <fullName evidence="3">LysM repeat protein</fullName>
    </submittedName>
</protein>
<comment type="caution">
    <text evidence="3">The sequence shown here is derived from an EMBL/GenBank/DDBJ whole genome shotgun (WGS) entry which is preliminary data.</text>
</comment>
<dbReference type="Gene3D" id="3.10.350.10">
    <property type="entry name" value="LysM domain"/>
    <property type="match status" value="1"/>
</dbReference>
<dbReference type="AlphaFoldDB" id="A0A7X0HRE8"/>
<evidence type="ECO:0000313" key="3">
    <source>
        <dbReference type="EMBL" id="MBB6444171.1"/>
    </source>
</evidence>
<dbReference type="InterPro" id="IPR018392">
    <property type="entry name" value="LysM"/>
</dbReference>
<evidence type="ECO:0000313" key="4">
    <source>
        <dbReference type="Proteomes" id="UP000531594"/>
    </source>
</evidence>